<organism evidence="1 2">
    <name type="scientific">Ooceraea biroi</name>
    <name type="common">Clonal raider ant</name>
    <name type="synonym">Cerapachys biroi</name>
    <dbReference type="NCBI Taxonomy" id="2015173"/>
    <lineage>
        <taxon>Eukaryota</taxon>
        <taxon>Metazoa</taxon>
        <taxon>Ecdysozoa</taxon>
        <taxon>Arthropoda</taxon>
        <taxon>Hexapoda</taxon>
        <taxon>Insecta</taxon>
        <taxon>Pterygota</taxon>
        <taxon>Neoptera</taxon>
        <taxon>Endopterygota</taxon>
        <taxon>Hymenoptera</taxon>
        <taxon>Apocrita</taxon>
        <taxon>Aculeata</taxon>
        <taxon>Formicoidea</taxon>
        <taxon>Formicidae</taxon>
        <taxon>Dorylinae</taxon>
        <taxon>Ooceraea</taxon>
    </lineage>
</organism>
<dbReference type="Proteomes" id="UP000279307">
    <property type="component" value="Chromosome 7"/>
</dbReference>
<proteinExistence type="predicted"/>
<accession>A0A3L8DIB3</accession>
<evidence type="ECO:0000313" key="1">
    <source>
        <dbReference type="EMBL" id="RLU20066.1"/>
    </source>
</evidence>
<sequence>MERFRVTPTDNAVRYTRHSATVRDCDQPLNGTQLEHLVTVSTSACEARLFSCTKQRTYDSNQTDDSLGAAIKGGVCRSQSLCRQKHVVKLKETGVAINASENGSTILHVKLRVPELWSTRIGYICQALWVVQRIFPEETGTTGQPPRRY</sequence>
<reference evidence="1 2" key="1">
    <citation type="journal article" date="2018" name="Genome Res.">
        <title>The genomic architecture and molecular evolution of ant odorant receptors.</title>
        <authorList>
            <person name="McKenzie S.K."/>
            <person name="Kronauer D.J.C."/>
        </authorList>
    </citation>
    <scope>NUCLEOTIDE SEQUENCE [LARGE SCALE GENOMIC DNA]</scope>
    <source>
        <strain evidence="1">Clonal line C1</strain>
    </source>
</reference>
<dbReference type="AlphaFoldDB" id="A0A3L8DIB3"/>
<comment type="caution">
    <text evidence="1">The sequence shown here is derived from an EMBL/GenBank/DDBJ whole genome shotgun (WGS) entry which is preliminary data.</text>
</comment>
<dbReference type="OrthoDB" id="2020542at2759"/>
<name>A0A3L8DIB3_OOCBI</name>
<protein>
    <submittedName>
        <fullName evidence="1">Uncharacterized protein</fullName>
    </submittedName>
</protein>
<gene>
    <name evidence="1" type="ORF">DMN91_006672</name>
</gene>
<evidence type="ECO:0000313" key="2">
    <source>
        <dbReference type="Proteomes" id="UP000279307"/>
    </source>
</evidence>
<dbReference type="EMBL" id="QOIP01000007">
    <property type="protein sequence ID" value="RLU20066.1"/>
    <property type="molecule type" value="Genomic_DNA"/>
</dbReference>